<evidence type="ECO:0000259" key="2">
    <source>
        <dbReference type="PROSITE" id="PS51746"/>
    </source>
</evidence>
<dbReference type="EMBL" id="LATL02000335">
    <property type="protein sequence ID" value="KKD37929.1"/>
    <property type="molecule type" value="Genomic_DNA"/>
</dbReference>
<name>A0A0F5YG95_9CYAN</name>
<dbReference type="Gene3D" id="3.60.40.10">
    <property type="entry name" value="PPM-type phosphatase domain"/>
    <property type="match status" value="1"/>
</dbReference>
<dbReference type="CDD" id="cd00143">
    <property type="entry name" value="PP2Cc"/>
    <property type="match status" value="1"/>
</dbReference>
<accession>A0A0F5YG95</accession>
<dbReference type="InterPro" id="IPR001932">
    <property type="entry name" value="PPM-type_phosphatase-like_dom"/>
</dbReference>
<proteinExistence type="predicted"/>
<dbReference type="Proteomes" id="UP000033607">
    <property type="component" value="Unassembled WGS sequence"/>
</dbReference>
<evidence type="ECO:0000313" key="3">
    <source>
        <dbReference type="EMBL" id="KKD37929.1"/>
    </source>
</evidence>
<keyword evidence="1" id="KW-1133">Transmembrane helix</keyword>
<sequence length="644" mass="71793">MSLQKLFQISSASQPPMYCPNPTCPQPRNAIGSQVCETCQTQLNYRYLWAMGSAASQIQPGQTVGNRYYVGAPQIWLDTKPAVPPTIPNSVTDAILPYLYLHPYRLHLPGVHGIYHLGAAHEGEEILLLDNIPVDARGSLLPSMVEVWPKTKTVRQVYWLWQMLQLWTPLSQQGTAYSLLVKDNIRTDGWRIRLMQLHQGKVQPTLKDLAEFWSAFIETAHDEVQKPLQEIYKLMQVSHPSLETITDKLNHILLQQAAQLPLHLAVAGHSDTGPVRSHNEDSCYPTKADLEQVDSYPNYQLIPHLSLVCDGVGGHDGGEVASQLAVKSIKPLMATFLAEITSQDGLTPPELIIDQLQEITRVVNNVISAQNNEQKRELRQRMGTTLVLALQLPQKLKTAQGSELKNAHELYIVNVGDSRAYWMTRDSCQALTVDDDVATREVKYGNSLYWEASQRRDAGALTQAVGTREAEFLRPTVQRFIIEEDGLLLLCSDGLSDNDWVEKSWAAYAPAVLQGEKSLESAVEGWVNLANTHNGHDNTSVVLTYCGVSPQKLILIDTAAKPSIPDEIESELTEASKALMYDEEESEKQPQPQSLGLKKWQQILLVLGIAVLVIGGGLAIWFQVNRSTEPEPQKETVQRNLKNS</sequence>
<dbReference type="SUPFAM" id="SSF81606">
    <property type="entry name" value="PP2C-like"/>
    <property type="match status" value="1"/>
</dbReference>
<dbReference type="OrthoDB" id="495860at2"/>
<feature type="domain" description="PPM-type phosphatase" evidence="2">
    <location>
        <begin position="265"/>
        <end position="546"/>
    </location>
</feature>
<dbReference type="InterPro" id="IPR036457">
    <property type="entry name" value="PPM-type-like_dom_sf"/>
</dbReference>
<dbReference type="Pfam" id="PF13672">
    <property type="entry name" value="PP2C_2"/>
    <property type="match status" value="1"/>
</dbReference>
<organism evidence="3 4">
    <name type="scientific">Limnoraphis robusta CS-951</name>
    <dbReference type="NCBI Taxonomy" id="1637645"/>
    <lineage>
        <taxon>Bacteria</taxon>
        <taxon>Bacillati</taxon>
        <taxon>Cyanobacteriota</taxon>
        <taxon>Cyanophyceae</taxon>
        <taxon>Oscillatoriophycideae</taxon>
        <taxon>Oscillatoriales</taxon>
        <taxon>Sirenicapillariaceae</taxon>
        <taxon>Limnoraphis</taxon>
    </lineage>
</organism>
<evidence type="ECO:0000313" key="4">
    <source>
        <dbReference type="Proteomes" id="UP000033607"/>
    </source>
</evidence>
<dbReference type="NCBIfam" id="NF045510">
    <property type="entry name" value="4Cys_prefix_kin"/>
    <property type="match status" value="1"/>
</dbReference>
<evidence type="ECO:0000256" key="1">
    <source>
        <dbReference type="SAM" id="Phobius"/>
    </source>
</evidence>
<feature type="transmembrane region" description="Helical" evidence="1">
    <location>
        <begin position="603"/>
        <end position="624"/>
    </location>
</feature>
<dbReference type="SMART" id="SM00332">
    <property type="entry name" value="PP2Cc"/>
    <property type="match status" value="1"/>
</dbReference>
<gene>
    <name evidence="3" type="ORF">WN50_11620</name>
</gene>
<dbReference type="AlphaFoldDB" id="A0A0F5YG95"/>
<keyword evidence="1" id="KW-0472">Membrane</keyword>
<dbReference type="PATRIC" id="fig|1637645.4.peg.6560"/>
<comment type="caution">
    <text evidence="3">The sequence shown here is derived from an EMBL/GenBank/DDBJ whole genome shotgun (WGS) entry which is preliminary data.</text>
</comment>
<protein>
    <submittedName>
        <fullName evidence="3">Serine/threonine protein phosphatase</fullName>
    </submittedName>
</protein>
<keyword evidence="1" id="KW-0812">Transmembrane</keyword>
<dbReference type="SMART" id="SM00331">
    <property type="entry name" value="PP2C_SIG"/>
    <property type="match status" value="1"/>
</dbReference>
<dbReference type="PROSITE" id="PS51746">
    <property type="entry name" value="PPM_2"/>
    <property type="match status" value="1"/>
</dbReference>
<reference evidence="3 4" key="1">
    <citation type="submission" date="2015-06" db="EMBL/GenBank/DDBJ databases">
        <title>Draft genome assembly of filamentous brackish cyanobacterium Limnoraphis robusta strain CS-951.</title>
        <authorList>
            <person name="Willis A."/>
            <person name="Parks M."/>
            <person name="Burford M.A."/>
        </authorList>
    </citation>
    <scope>NUCLEOTIDE SEQUENCE [LARGE SCALE GENOMIC DNA]</scope>
    <source>
        <strain evidence="3 4">CS-951</strain>
    </source>
</reference>